<comment type="similarity">
    <text evidence="7">Belongs to the chloroperoxidase family.</text>
</comment>
<dbReference type="Proteomes" id="UP000077266">
    <property type="component" value="Unassembled WGS sequence"/>
</dbReference>
<dbReference type="Gene3D" id="1.10.489.10">
    <property type="entry name" value="Chloroperoxidase-like"/>
    <property type="match status" value="1"/>
</dbReference>
<dbReference type="AlphaFoldDB" id="A0A165DXY1"/>
<name>A0A165DXY1_EXIGL</name>
<evidence type="ECO:0000256" key="3">
    <source>
        <dbReference type="ARBA" id="ARBA00022617"/>
    </source>
</evidence>
<evidence type="ECO:0000256" key="8">
    <source>
        <dbReference type="SAM" id="SignalP"/>
    </source>
</evidence>
<evidence type="ECO:0000259" key="9">
    <source>
        <dbReference type="PROSITE" id="PS51405"/>
    </source>
</evidence>
<keyword evidence="11" id="KW-1185">Reference proteome</keyword>
<comment type="cofactor">
    <cofactor evidence="1">
        <name>heme b</name>
        <dbReference type="ChEBI" id="CHEBI:60344"/>
    </cofactor>
</comment>
<evidence type="ECO:0000313" key="10">
    <source>
        <dbReference type="EMBL" id="KZV85624.1"/>
    </source>
</evidence>
<evidence type="ECO:0000256" key="6">
    <source>
        <dbReference type="ARBA" id="ARBA00023004"/>
    </source>
</evidence>
<reference evidence="10 11" key="1">
    <citation type="journal article" date="2016" name="Mol. Biol. Evol.">
        <title>Comparative Genomics of Early-Diverging Mushroom-Forming Fungi Provides Insights into the Origins of Lignocellulose Decay Capabilities.</title>
        <authorList>
            <person name="Nagy L.G."/>
            <person name="Riley R."/>
            <person name="Tritt A."/>
            <person name="Adam C."/>
            <person name="Daum C."/>
            <person name="Floudas D."/>
            <person name="Sun H."/>
            <person name="Yadav J.S."/>
            <person name="Pangilinan J."/>
            <person name="Larsson K.H."/>
            <person name="Matsuura K."/>
            <person name="Barry K."/>
            <person name="Labutti K."/>
            <person name="Kuo R."/>
            <person name="Ohm R.A."/>
            <person name="Bhattacharya S.S."/>
            <person name="Shirouzu T."/>
            <person name="Yoshinaga Y."/>
            <person name="Martin F.M."/>
            <person name="Grigoriev I.V."/>
            <person name="Hibbett D.S."/>
        </authorList>
    </citation>
    <scope>NUCLEOTIDE SEQUENCE [LARGE SCALE GENOMIC DNA]</scope>
    <source>
        <strain evidence="10 11">HHB12029</strain>
    </source>
</reference>
<dbReference type="PROSITE" id="PS51405">
    <property type="entry name" value="HEME_HALOPEROXIDASE"/>
    <property type="match status" value="1"/>
</dbReference>
<keyword evidence="5" id="KW-0560">Oxidoreductase</keyword>
<proteinExistence type="inferred from homology"/>
<keyword evidence="2" id="KW-0575">Peroxidase</keyword>
<dbReference type="PANTHER" id="PTHR33577">
    <property type="entry name" value="STERIGMATOCYSTIN BIOSYNTHESIS PEROXIDASE STCC-RELATED"/>
    <property type="match status" value="1"/>
</dbReference>
<protein>
    <recommendedName>
        <fullName evidence="9">Heme haloperoxidase family profile domain-containing protein</fullName>
    </recommendedName>
</protein>
<feature type="signal peptide" evidence="8">
    <location>
        <begin position="1"/>
        <end position="35"/>
    </location>
</feature>
<evidence type="ECO:0000256" key="1">
    <source>
        <dbReference type="ARBA" id="ARBA00001970"/>
    </source>
</evidence>
<feature type="domain" description="Heme haloperoxidase family profile" evidence="9">
    <location>
        <begin position="82"/>
        <end position="166"/>
    </location>
</feature>
<evidence type="ECO:0000313" key="11">
    <source>
        <dbReference type="Proteomes" id="UP000077266"/>
    </source>
</evidence>
<feature type="chain" id="PRO_5007856932" description="Heme haloperoxidase family profile domain-containing protein" evidence="8">
    <location>
        <begin position="36"/>
        <end position="166"/>
    </location>
</feature>
<evidence type="ECO:0000256" key="4">
    <source>
        <dbReference type="ARBA" id="ARBA00022723"/>
    </source>
</evidence>
<evidence type="ECO:0000256" key="7">
    <source>
        <dbReference type="ARBA" id="ARBA00025795"/>
    </source>
</evidence>
<keyword evidence="4" id="KW-0479">Metal-binding</keyword>
<dbReference type="SUPFAM" id="SSF47571">
    <property type="entry name" value="Cloroperoxidase"/>
    <property type="match status" value="1"/>
</dbReference>
<dbReference type="OrthoDB" id="2542103at2759"/>
<dbReference type="EMBL" id="KV426181">
    <property type="protein sequence ID" value="KZV85624.1"/>
    <property type="molecule type" value="Genomic_DNA"/>
</dbReference>
<dbReference type="GO" id="GO:0046872">
    <property type="term" value="F:metal ion binding"/>
    <property type="evidence" value="ECO:0007669"/>
    <property type="project" value="UniProtKB-KW"/>
</dbReference>
<keyword evidence="6" id="KW-0408">Iron</keyword>
<accession>A0A165DXY1</accession>
<evidence type="ECO:0000256" key="2">
    <source>
        <dbReference type="ARBA" id="ARBA00022559"/>
    </source>
</evidence>
<keyword evidence="3" id="KW-0349">Heme</keyword>
<dbReference type="GO" id="GO:0004601">
    <property type="term" value="F:peroxidase activity"/>
    <property type="evidence" value="ECO:0007669"/>
    <property type="project" value="UniProtKB-KW"/>
</dbReference>
<keyword evidence="8" id="KW-0732">Signal</keyword>
<dbReference type="Pfam" id="PF01328">
    <property type="entry name" value="Peroxidase_2"/>
    <property type="match status" value="1"/>
</dbReference>
<dbReference type="InParanoid" id="A0A165DXY1"/>
<sequence>MRLGFASPRNLQFLVFLFMLLSQVLVAVFAAGASARSIAPHAPLIGRTDEEIEASARSYPGGGPQPLPPPIKDTCVKLVYDAAHPFMKPTKGQMRGPCPGMNTLANHGYLPRSGIATPQQIITASEEGKFYCPGVAVCASDIIAKAFGMGNDIASFVTFAGMLVRP</sequence>
<dbReference type="PANTHER" id="PTHR33577:SF16">
    <property type="entry name" value="HEME HALOPEROXIDASE FAMILY PROFILE DOMAIN-CONTAINING PROTEIN"/>
    <property type="match status" value="1"/>
</dbReference>
<organism evidence="10 11">
    <name type="scientific">Exidia glandulosa HHB12029</name>
    <dbReference type="NCBI Taxonomy" id="1314781"/>
    <lineage>
        <taxon>Eukaryota</taxon>
        <taxon>Fungi</taxon>
        <taxon>Dikarya</taxon>
        <taxon>Basidiomycota</taxon>
        <taxon>Agaricomycotina</taxon>
        <taxon>Agaricomycetes</taxon>
        <taxon>Auriculariales</taxon>
        <taxon>Exidiaceae</taxon>
        <taxon>Exidia</taxon>
    </lineage>
</organism>
<evidence type="ECO:0000256" key="5">
    <source>
        <dbReference type="ARBA" id="ARBA00023002"/>
    </source>
</evidence>
<dbReference type="InterPro" id="IPR000028">
    <property type="entry name" value="Chloroperoxidase"/>
</dbReference>
<dbReference type="InterPro" id="IPR036851">
    <property type="entry name" value="Chloroperoxidase-like_sf"/>
</dbReference>
<gene>
    <name evidence="10" type="ORF">EXIGLDRAFT_775354</name>
</gene>